<protein>
    <submittedName>
        <fullName evidence="1">Uncharacterized protein</fullName>
    </submittedName>
</protein>
<reference evidence="1" key="1">
    <citation type="submission" date="2022-08" db="UniProtKB">
        <authorList>
            <consortium name="EnsemblMetazoa"/>
        </authorList>
    </citation>
    <scope>IDENTIFICATION</scope>
    <source>
        <strain evidence="1">EBRO</strain>
    </source>
</reference>
<accession>A0A182IZ65</accession>
<proteinExistence type="predicted"/>
<sequence>MLGDARRYTANNIKHHQPPEAGHLGQIGEGGQIVGLQPERLPVAAGRLLRASQKVQDGAQVGVSPGFLRSQLHSLPTGLWVKEAQKASRPNRREQDREKVRECGELFIVFSPLGGGVLLAYLTVPPFRFELAVVQPETRRCGYHQGVIFRCQLRRPHSVLGRFLRAALGGQELS</sequence>
<dbReference type="VEuPathDB" id="VectorBase:AATE008300"/>
<dbReference type="AlphaFoldDB" id="A0A182IZ65"/>
<evidence type="ECO:0000313" key="1">
    <source>
        <dbReference type="EnsemblMetazoa" id="AATE008300-PA.1"/>
    </source>
</evidence>
<organism evidence="1">
    <name type="scientific">Anopheles atroparvus</name>
    <name type="common">European mosquito</name>
    <dbReference type="NCBI Taxonomy" id="41427"/>
    <lineage>
        <taxon>Eukaryota</taxon>
        <taxon>Metazoa</taxon>
        <taxon>Ecdysozoa</taxon>
        <taxon>Arthropoda</taxon>
        <taxon>Hexapoda</taxon>
        <taxon>Insecta</taxon>
        <taxon>Pterygota</taxon>
        <taxon>Neoptera</taxon>
        <taxon>Endopterygota</taxon>
        <taxon>Diptera</taxon>
        <taxon>Nematocera</taxon>
        <taxon>Culicoidea</taxon>
        <taxon>Culicidae</taxon>
        <taxon>Anophelinae</taxon>
        <taxon>Anopheles</taxon>
    </lineage>
</organism>
<dbReference type="EnsemblMetazoa" id="AATE008300-RA">
    <property type="protein sequence ID" value="AATE008300-PA.1"/>
    <property type="gene ID" value="AATE008300"/>
</dbReference>
<name>A0A182IZ65_ANOAO</name>